<dbReference type="AlphaFoldDB" id="A0A0S2LWP9"/>
<dbReference type="Proteomes" id="UP000059574">
    <property type="component" value="Chromosome"/>
</dbReference>
<reference evidence="2" key="1">
    <citation type="submission" date="2015-11" db="EMBL/GenBank/DDBJ databases">
        <authorList>
            <person name="Kumar R."/>
            <person name="Singh D."/>
            <person name="Swarnkar M.K."/>
            <person name="Singh A.K."/>
            <person name="Kumar S."/>
        </authorList>
    </citation>
    <scope>NUCLEOTIDE SEQUENCE [LARGE SCALE GENOMIC DNA]</scope>
    <source>
        <strain evidence="2">ERGS4:06</strain>
    </source>
</reference>
<reference evidence="1 2" key="2">
    <citation type="journal article" date="2016" name="J. Biotechnol.">
        <title>Complete genome sequence of Arthrobacter alpinus ERGS4:06, a yellow pigmented bacterium tolerant to cold and radiations isolated from Sikkim Himalaya.</title>
        <authorList>
            <person name="Kumar R."/>
            <person name="Singh D."/>
            <person name="Swarnkar M.K."/>
            <person name="Singh A.K."/>
            <person name="Kumar S."/>
        </authorList>
    </citation>
    <scope>NUCLEOTIDE SEQUENCE [LARGE SCALE GENOMIC DNA]</scope>
    <source>
        <strain evidence="1 2">ERGS4:06</strain>
    </source>
</reference>
<accession>A0A0S2LWP9</accession>
<evidence type="ECO:0000313" key="1">
    <source>
        <dbReference type="EMBL" id="ALO65595.1"/>
    </source>
</evidence>
<sequence>MRLTLIAEQGPGVRRLGRCGVTFLILLSLLVILLAAGCAKTQEPEMADLDLKTAKSTTMANERDMISVIEPEDIVEVDQKDESSLLRCSDGRHLWTGRIHVALVPGADGAGYVQVIKEAWTGKDGWKLTERTTAQGQEVVDILNDDGYNHGIGYSENDNAIRITSFSPCFTMDPPYEYGNKY</sequence>
<protein>
    <submittedName>
        <fullName evidence="1">Uncharacterized protein</fullName>
    </submittedName>
</protein>
<dbReference type="EMBL" id="CP013200">
    <property type="protein sequence ID" value="ALO65595.1"/>
    <property type="molecule type" value="Genomic_DNA"/>
</dbReference>
<name>A0A0S2LWP9_9MICC</name>
<evidence type="ECO:0000313" key="2">
    <source>
        <dbReference type="Proteomes" id="UP000059574"/>
    </source>
</evidence>
<gene>
    <name evidence="1" type="ORF">AS189_02685</name>
</gene>
<proteinExistence type="predicted"/>
<organism evidence="1 2">
    <name type="scientific">Arthrobacter alpinus</name>
    <dbReference type="NCBI Taxonomy" id="656366"/>
    <lineage>
        <taxon>Bacteria</taxon>
        <taxon>Bacillati</taxon>
        <taxon>Actinomycetota</taxon>
        <taxon>Actinomycetes</taxon>
        <taxon>Micrococcales</taxon>
        <taxon>Micrococcaceae</taxon>
        <taxon>Arthrobacter</taxon>
    </lineage>
</organism>